<dbReference type="InterPro" id="IPR055275">
    <property type="entry name" value="Ferredox_Rdtase"/>
</dbReference>
<keyword evidence="3 8" id="KW-0285">Flavoprotein</keyword>
<feature type="binding site" evidence="9">
    <location>
        <position position="96"/>
    </location>
    <ligand>
        <name>FAD</name>
        <dbReference type="ChEBI" id="CHEBI:57692"/>
    </ligand>
</feature>
<dbReference type="InterPro" id="IPR036188">
    <property type="entry name" value="FAD/NAD-bd_sf"/>
</dbReference>
<feature type="binding site" evidence="9">
    <location>
        <begin position="468"/>
        <end position="470"/>
    </location>
    <ligand>
        <name>FAD</name>
        <dbReference type="ChEBI" id="CHEBI:57692"/>
    </ligand>
</feature>
<dbReference type="EC" id="1.18.1.6" evidence="8"/>
<accession>A0A420I4I8</accession>
<keyword evidence="4 8" id="KW-0274">FAD</keyword>
<feature type="binding site" evidence="10">
    <location>
        <position position="468"/>
    </location>
    <ligand>
        <name>NADP(+)</name>
        <dbReference type="ChEBI" id="CHEBI:58349"/>
    </ligand>
</feature>
<evidence type="ECO:0000256" key="10">
    <source>
        <dbReference type="PIRSR" id="PIRSR000362-2"/>
    </source>
</evidence>
<dbReference type="Gene3D" id="3.40.50.720">
    <property type="entry name" value="NAD(P)-binding Rossmann-like Domain"/>
    <property type="match status" value="1"/>
</dbReference>
<feature type="binding site" evidence="9">
    <location>
        <position position="161"/>
    </location>
    <ligand>
        <name>FAD</name>
        <dbReference type="ChEBI" id="CHEBI:57692"/>
    </ligand>
</feature>
<dbReference type="SUPFAM" id="SSF51905">
    <property type="entry name" value="FAD/NAD(P)-binding domain"/>
    <property type="match status" value="1"/>
</dbReference>
<evidence type="ECO:0000256" key="3">
    <source>
        <dbReference type="ARBA" id="ARBA00022630"/>
    </source>
</evidence>
<evidence type="ECO:0000259" key="11">
    <source>
        <dbReference type="Pfam" id="PF07992"/>
    </source>
</evidence>
<dbReference type="EMBL" id="MCFK01001805">
    <property type="protein sequence ID" value="RKF64566.1"/>
    <property type="molecule type" value="Genomic_DNA"/>
</dbReference>
<dbReference type="Gene3D" id="3.50.50.60">
    <property type="entry name" value="FAD/NAD(P)-binding domain"/>
    <property type="match status" value="1"/>
</dbReference>
<evidence type="ECO:0000256" key="9">
    <source>
        <dbReference type="PIRSR" id="PIRSR000362-1"/>
    </source>
</evidence>
<dbReference type="Pfam" id="PF07992">
    <property type="entry name" value="Pyr_redox_2"/>
    <property type="match status" value="1"/>
</dbReference>
<comment type="caution">
    <text evidence="12">The sequence shown here is derived from an EMBL/GenBank/DDBJ whole genome shotgun (WGS) entry which is preliminary data.</text>
</comment>
<feature type="binding site" evidence="10">
    <location>
        <begin position="281"/>
        <end position="282"/>
    </location>
    <ligand>
        <name>NADP(+)</name>
        <dbReference type="ChEBI" id="CHEBI:58349"/>
    </ligand>
</feature>
<dbReference type="InterPro" id="IPR021163">
    <property type="entry name" value="Ferredox_Rdtase_adrenod"/>
</dbReference>
<evidence type="ECO:0000256" key="6">
    <source>
        <dbReference type="ARBA" id="ARBA00023002"/>
    </source>
</evidence>
<name>A0A420I4I8_9PEZI</name>
<dbReference type="PANTHER" id="PTHR48467:SF1">
    <property type="entry name" value="GLUTAMATE SYNTHASE 1 [NADH], CHLOROPLASTIC-LIKE"/>
    <property type="match status" value="1"/>
</dbReference>
<dbReference type="InterPro" id="IPR023753">
    <property type="entry name" value="FAD/NAD-binding_dom"/>
</dbReference>
<proteinExistence type="inferred from homology"/>
<sequence length="559" mass="61868">MTGQPFANSFGSPYGRHSIGTISPKAWIIVLQQGTAMILAGPSWRSRRFVISSSLSVSARLVRHKNQQQKYHANTITRNGTQCDTFRLAVIGSGPAGFYTSYKILSKIQNSCVDMYEQFPVPYGLVRYGIAPDHPEVKNCQEKFNEIAQSPRFVFIGNVRIGEGTGSLSLQSLLPHYDAILFAYGASLDRKLGIPGEDSVKGVYSARAFVGWYNGLPGCSDLAPDLTAGEEAVVIGNGNVALDVARILLQNPDNLSLTDITENALETLRKSKIKRVKIIGRRGPVQAAFTIKEIRELISLSSVKFNPILDTLLPNENIIKELPRARRRIMELLKKSARELLVDRYDSSLKSLTLDFCLTPKAFNHNPQSLSNLGSTTFEKTTLIPNHHDLNAKSVGTGELIDIKSSIALISVGYKPNALPGFHEIGILYNDSMDSIPNDQFGRVRHLDSIKTIPGIYCTGWVKTGPNGVIASTIQDAFLTATTITHDWYQGAEFLSTGKETKSVRGWTAVKEIAENNGCRPVSWQDWEKIDKIEKKNGQVKGKEREKFRKIEDMLAILN</sequence>
<comment type="catalytic activity">
    <reaction evidence="7 8">
        <text>2 reduced [adrenodoxin] + NADP(+) + H(+) = 2 oxidized [adrenodoxin] + NADPH</text>
        <dbReference type="Rhea" id="RHEA:42312"/>
        <dbReference type="Rhea" id="RHEA-COMP:9998"/>
        <dbReference type="Rhea" id="RHEA-COMP:9999"/>
        <dbReference type="ChEBI" id="CHEBI:15378"/>
        <dbReference type="ChEBI" id="CHEBI:33737"/>
        <dbReference type="ChEBI" id="CHEBI:33738"/>
        <dbReference type="ChEBI" id="CHEBI:57783"/>
        <dbReference type="ChEBI" id="CHEBI:58349"/>
        <dbReference type="EC" id="1.18.1.6"/>
    </reaction>
</comment>
<dbReference type="PRINTS" id="PR00419">
    <property type="entry name" value="ADXRDTASE"/>
</dbReference>
<organism evidence="12 13">
    <name type="scientific">Erysiphe neolycopersici</name>
    <dbReference type="NCBI Taxonomy" id="212602"/>
    <lineage>
        <taxon>Eukaryota</taxon>
        <taxon>Fungi</taxon>
        <taxon>Dikarya</taxon>
        <taxon>Ascomycota</taxon>
        <taxon>Pezizomycotina</taxon>
        <taxon>Leotiomycetes</taxon>
        <taxon>Erysiphales</taxon>
        <taxon>Erysiphaceae</taxon>
        <taxon>Erysiphe</taxon>
    </lineage>
</organism>
<keyword evidence="13" id="KW-1185">Reference proteome</keyword>
<comment type="similarity">
    <text evidence="2 8">Belongs to the ferredoxin--NADP reductase type 1 family.</text>
</comment>
<dbReference type="GO" id="GO:0016491">
    <property type="term" value="F:oxidoreductase activity"/>
    <property type="evidence" value="ECO:0007669"/>
    <property type="project" value="UniProtKB-KW"/>
</dbReference>
<keyword evidence="8" id="KW-0496">Mitochondrion</keyword>
<gene>
    <name evidence="12" type="ORF">OnM2_018004</name>
</gene>
<evidence type="ECO:0000256" key="7">
    <source>
        <dbReference type="ARBA" id="ARBA00048933"/>
    </source>
</evidence>
<dbReference type="PIRSF" id="PIRSF000362">
    <property type="entry name" value="FNR"/>
    <property type="match status" value="1"/>
</dbReference>
<keyword evidence="5 8" id="KW-0521">NADP</keyword>
<feature type="domain" description="FAD/NAD(P)-binding" evidence="11">
    <location>
        <begin position="87"/>
        <end position="266"/>
    </location>
</feature>
<reference evidence="12 13" key="1">
    <citation type="journal article" date="2018" name="BMC Genomics">
        <title>Comparative genome analyses reveal sequence features reflecting distinct modes of host-adaptation between dicot and monocot powdery mildew.</title>
        <authorList>
            <person name="Wu Y."/>
            <person name="Ma X."/>
            <person name="Pan Z."/>
            <person name="Kale S.D."/>
            <person name="Song Y."/>
            <person name="King H."/>
            <person name="Zhang Q."/>
            <person name="Presley C."/>
            <person name="Deng X."/>
            <person name="Wei C.I."/>
            <person name="Xiao S."/>
        </authorList>
    </citation>
    <scope>NUCLEOTIDE SEQUENCE [LARGE SCALE GENOMIC DNA]</scope>
    <source>
        <strain evidence="12">UMSG2</strain>
    </source>
</reference>
<evidence type="ECO:0000256" key="8">
    <source>
        <dbReference type="PIRNR" id="PIRNR000362"/>
    </source>
</evidence>
<comment type="cofactor">
    <cofactor evidence="1 8 9">
        <name>FAD</name>
        <dbReference type="ChEBI" id="CHEBI:57692"/>
    </cofactor>
</comment>
<feature type="binding site" evidence="9">
    <location>
        <position position="461"/>
    </location>
    <ligand>
        <name>FAD</name>
        <dbReference type="ChEBI" id="CHEBI:57692"/>
    </ligand>
</feature>
<evidence type="ECO:0000313" key="12">
    <source>
        <dbReference type="EMBL" id="RKF64566.1"/>
    </source>
</evidence>
<dbReference type="PANTHER" id="PTHR48467">
    <property type="entry name" value="GLUTAMATE SYNTHASE 1 [NADH], CHLOROPLASTIC-LIKE"/>
    <property type="match status" value="1"/>
</dbReference>
<dbReference type="GO" id="GO:0005739">
    <property type="term" value="C:mitochondrion"/>
    <property type="evidence" value="ECO:0007669"/>
    <property type="project" value="UniProtKB-SubCell"/>
</dbReference>
<evidence type="ECO:0000256" key="4">
    <source>
        <dbReference type="ARBA" id="ARBA00022827"/>
    </source>
</evidence>
<dbReference type="AlphaFoldDB" id="A0A420I4I8"/>
<dbReference type="STRING" id="212602.A0A420I4I8"/>
<evidence type="ECO:0000256" key="1">
    <source>
        <dbReference type="ARBA" id="ARBA00001974"/>
    </source>
</evidence>
<feature type="binding site" evidence="10">
    <location>
        <position position="293"/>
    </location>
    <ligand>
        <name>NADP(+)</name>
        <dbReference type="ChEBI" id="CHEBI:58349"/>
    </ligand>
</feature>
<dbReference type="OrthoDB" id="333024at2759"/>
<feature type="binding site" evidence="9">
    <location>
        <position position="117"/>
    </location>
    <ligand>
        <name>FAD</name>
        <dbReference type="ChEBI" id="CHEBI:57692"/>
    </ligand>
</feature>
<comment type="subcellular location">
    <subcellularLocation>
        <location evidence="8">Mitochondrion</location>
    </subcellularLocation>
</comment>
<dbReference type="Proteomes" id="UP000286134">
    <property type="component" value="Unassembled WGS sequence"/>
</dbReference>
<evidence type="ECO:0000256" key="5">
    <source>
        <dbReference type="ARBA" id="ARBA00022857"/>
    </source>
</evidence>
<protein>
    <recommendedName>
        <fullName evidence="8">NADPH:adrenodoxin oxidoreductase, mitochondrial</fullName>
        <ecNumber evidence="8">1.18.1.6</ecNumber>
    </recommendedName>
</protein>
<feature type="binding site" evidence="10">
    <location>
        <begin position="237"/>
        <end position="240"/>
    </location>
    <ligand>
        <name>NADP(+)</name>
        <dbReference type="ChEBI" id="CHEBI:58349"/>
    </ligand>
</feature>
<keyword evidence="6 8" id="KW-0560">Oxidoreductase</keyword>
<evidence type="ECO:0000313" key="13">
    <source>
        <dbReference type="Proteomes" id="UP000286134"/>
    </source>
</evidence>
<evidence type="ECO:0000256" key="2">
    <source>
        <dbReference type="ARBA" id="ARBA00008312"/>
    </source>
</evidence>
<dbReference type="SUPFAM" id="SSF51971">
    <property type="entry name" value="Nucleotide-binding domain"/>
    <property type="match status" value="1"/>
</dbReference>
<feature type="binding site" evidence="9">
    <location>
        <position position="125"/>
    </location>
    <ligand>
        <name>FAD</name>
        <dbReference type="ChEBI" id="CHEBI:57692"/>
    </ligand>
</feature>